<dbReference type="Gene3D" id="2.130.10.10">
    <property type="entry name" value="YVTN repeat-like/Quinoprotein amine dehydrogenase"/>
    <property type="match status" value="1"/>
</dbReference>
<gene>
    <name evidence="2" type="ORF">C8P64_1819</name>
</gene>
<proteinExistence type="predicted"/>
<dbReference type="Proteomes" id="UP000244174">
    <property type="component" value="Unassembled WGS sequence"/>
</dbReference>
<dbReference type="InterPro" id="IPR015943">
    <property type="entry name" value="WD40/YVTN_repeat-like_dom_sf"/>
</dbReference>
<dbReference type="OrthoDB" id="9773938at2"/>
<keyword evidence="3" id="KW-1185">Reference proteome</keyword>
<dbReference type="AlphaFoldDB" id="A0A2T6AHL6"/>
<dbReference type="Pfam" id="PF16819">
    <property type="entry name" value="DUF5074"/>
    <property type="match status" value="1"/>
</dbReference>
<dbReference type="InterPro" id="IPR031815">
    <property type="entry name" value="DUF5074"/>
</dbReference>
<dbReference type="EMBL" id="QBKQ01000002">
    <property type="protein sequence ID" value="PTX43292.1"/>
    <property type="molecule type" value="Genomic_DNA"/>
</dbReference>
<organism evidence="2 3">
    <name type="scientific">Christiangramia gaetbulicola</name>
    <dbReference type="NCBI Taxonomy" id="703340"/>
    <lineage>
        <taxon>Bacteria</taxon>
        <taxon>Pseudomonadati</taxon>
        <taxon>Bacteroidota</taxon>
        <taxon>Flavobacteriia</taxon>
        <taxon>Flavobacteriales</taxon>
        <taxon>Flavobacteriaceae</taxon>
        <taxon>Christiangramia</taxon>
    </lineage>
</organism>
<dbReference type="SUPFAM" id="SSF50969">
    <property type="entry name" value="YVTN repeat-like/Quinoprotein amine dehydrogenase"/>
    <property type="match status" value="1"/>
</dbReference>
<reference evidence="2 3" key="1">
    <citation type="submission" date="2018-04" db="EMBL/GenBank/DDBJ databases">
        <title>Genomic Encyclopedia of Archaeal and Bacterial Type Strains, Phase II (KMG-II): from individual species to whole genera.</title>
        <authorList>
            <person name="Goeker M."/>
        </authorList>
    </citation>
    <scope>NUCLEOTIDE SEQUENCE [LARGE SCALE GENOMIC DNA]</scope>
    <source>
        <strain evidence="2 3">DSM 23082</strain>
    </source>
</reference>
<accession>A0A2T6AHL6</accession>
<comment type="caution">
    <text evidence="2">The sequence shown here is derived from an EMBL/GenBank/DDBJ whole genome shotgun (WGS) entry which is preliminary data.</text>
</comment>
<dbReference type="InterPro" id="IPR011044">
    <property type="entry name" value="Quino_amine_DH_bsu"/>
</dbReference>
<dbReference type="PANTHER" id="PTHR47197:SF3">
    <property type="entry name" value="DIHYDRO-HEME D1 DEHYDROGENASE"/>
    <property type="match status" value="1"/>
</dbReference>
<protein>
    <submittedName>
        <fullName evidence="2">YVTN family beta-propeller protein</fullName>
    </submittedName>
</protein>
<dbReference type="RefSeq" id="WP_108171731.1">
    <property type="nucleotide sequence ID" value="NZ_QBKQ01000002.1"/>
</dbReference>
<feature type="signal peptide" evidence="1">
    <location>
        <begin position="1"/>
        <end position="20"/>
    </location>
</feature>
<evidence type="ECO:0000313" key="2">
    <source>
        <dbReference type="EMBL" id="PTX43292.1"/>
    </source>
</evidence>
<keyword evidence="1" id="KW-0732">Signal</keyword>
<evidence type="ECO:0000313" key="3">
    <source>
        <dbReference type="Proteomes" id="UP000244174"/>
    </source>
</evidence>
<dbReference type="PANTHER" id="PTHR47197">
    <property type="entry name" value="PROTEIN NIRF"/>
    <property type="match status" value="1"/>
</dbReference>
<feature type="chain" id="PRO_5015531498" evidence="1">
    <location>
        <begin position="21"/>
        <end position="356"/>
    </location>
</feature>
<name>A0A2T6AHL6_9FLAO</name>
<dbReference type="InterPro" id="IPR051200">
    <property type="entry name" value="Host-pathogen_enzymatic-act"/>
</dbReference>
<evidence type="ECO:0000256" key="1">
    <source>
        <dbReference type="SAM" id="SignalP"/>
    </source>
</evidence>
<sequence>MNYKHLFLLFFIALFFNSCENDDCCAPVPETDAQFSSGIFVLNEGNFGSANASVSFINEENEQNSAQIFNEVNGMDLGDTAQSMELHDDFAIIVVNVSNKIEIVNRFTFERLGTINTNLVNPRFAEVIGDKLFVTNWGDGGNPDDDFVAVFNLLDFSFIEAIPVMEGPEKLISVNNALYVAHKGGFSFNNIVSVIDSESNTVVKEVEVGDLPNSMVVQGNDLWVMASGKPSYADEETAGGLYRIDLGTNEVMEVFEFTDNTIHPENLQLNDGNAYFTIGKSVYLYEPGQELPTSAAFSLDEVAVLYGFEIYQNRIYVASPRADFTGDGDLLIYDLNDGSLLDQYSTGINPNGIYFN</sequence>